<dbReference type="WBParaSite" id="MCU_014499-RA">
    <property type="protein sequence ID" value="MCU_014499-RA"/>
    <property type="gene ID" value="MCU_014499"/>
</dbReference>
<proteinExistence type="predicted"/>
<dbReference type="AlphaFoldDB" id="A0A5K3G245"/>
<evidence type="ECO:0000313" key="1">
    <source>
        <dbReference type="WBParaSite" id="MCU_014499-RA"/>
    </source>
</evidence>
<organism evidence="1">
    <name type="scientific">Mesocestoides corti</name>
    <name type="common">Flatworm</name>
    <dbReference type="NCBI Taxonomy" id="53468"/>
    <lineage>
        <taxon>Eukaryota</taxon>
        <taxon>Metazoa</taxon>
        <taxon>Spiralia</taxon>
        <taxon>Lophotrochozoa</taxon>
        <taxon>Platyhelminthes</taxon>
        <taxon>Cestoda</taxon>
        <taxon>Eucestoda</taxon>
        <taxon>Cyclophyllidea</taxon>
        <taxon>Mesocestoididae</taxon>
        <taxon>Mesocestoides</taxon>
    </lineage>
</organism>
<sequence length="108" mass="11663">SPRSHSHSPPHLSTFPLSTPSHHTLYPTACVFAAPSLTSLLPPPPPQVSCTTLICRPPPAPTPHPNNKALACILFPLTHPTMPFSLPPLPLRHRPSTLLVCFSFVQTP</sequence>
<name>A0A5K3G245_MESCO</name>
<protein>
    <submittedName>
        <fullName evidence="1">Ovule protein</fullName>
    </submittedName>
</protein>
<reference evidence="1" key="1">
    <citation type="submission" date="2019-11" db="UniProtKB">
        <authorList>
            <consortium name="WormBaseParasite"/>
        </authorList>
    </citation>
    <scope>IDENTIFICATION</scope>
</reference>
<accession>A0A5K3G245</accession>